<dbReference type="AlphaFoldDB" id="A0A196SMR8"/>
<dbReference type="OrthoDB" id="5835702at2759"/>
<dbReference type="GO" id="GO:0006511">
    <property type="term" value="P:ubiquitin-dependent protein catabolic process"/>
    <property type="evidence" value="ECO:0007669"/>
    <property type="project" value="InterPro"/>
</dbReference>
<feature type="domain" description="Proteasome alpha-type subunits" evidence="4">
    <location>
        <begin position="8"/>
        <end position="30"/>
    </location>
</feature>
<evidence type="ECO:0000256" key="2">
    <source>
        <dbReference type="PROSITE-ProRule" id="PRU00808"/>
    </source>
</evidence>
<keyword evidence="3" id="KW-0963">Cytoplasm</keyword>
<evidence type="ECO:0000313" key="6">
    <source>
        <dbReference type="Proteomes" id="UP000078348"/>
    </source>
</evidence>
<name>A0A196SMR8_BLAHN</name>
<dbReference type="InterPro" id="IPR023332">
    <property type="entry name" value="Proteasome_alpha-type"/>
</dbReference>
<dbReference type="Gene3D" id="3.60.20.10">
    <property type="entry name" value="Glutamine Phosphoribosylpyrophosphate, subunit 1, domain 1"/>
    <property type="match status" value="1"/>
</dbReference>
<dbReference type="InterPro" id="IPR050115">
    <property type="entry name" value="Proteasome_alpha"/>
</dbReference>
<organism evidence="5 6">
    <name type="scientific">Blastocystis sp. subtype 1 (strain ATCC 50177 / NandII)</name>
    <dbReference type="NCBI Taxonomy" id="478820"/>
    <lineage>
        <taxon>Eukaryota</taxon>
        <taxon>Sar</taxon>
        <taxon>Stramenopiles</taxon>
        <taxon>Bigyra</taxon>
        <taxon>Opalozoa</taxon>
        <taxon>Opalinata</taxon>
        <taxon>Blastocystidae</taxon>
        <taxon>Blastocystis</taxon>
    </lineage>
</organism>
<accession>A0A196SMR8</accession>
<keyword evidence="1 2" id="KW-0647">Proteasome</keyword>
<protein>
    <recommendedName>
        <fullName evidence="3">Proteasome subunit alpha type</fullName>
    </recommendedName>
</protein>
<dbReference type="SMART" id="SM00948">
    <property type="entry name" value="Proteasome_A_N"/>
    <property type="match status" value="1"/>
</dbReference>
<keyword evidence="3" id="KW-0539">Nucleus</keyword>
<dbReference type="Pfam" id="PF10584">
    <property type="entry name" value="Proteasome_A_N"/>
    <property type="match status" value="1"/>
</dbReference>
<dbReference type="GO" id="GO:0005634">
    <property type="term" value="C:nucleus"/>
    <property type="evidence" value="ECO:0007669"/>
    <property type="project" value="UniProtKB-SubCell"/>
</dbReference>
<dbReference type="Proteomes" id="UP000078348">
    <property type="component" value="Unassembled WGS sequence"/>
</dbReference>
<dbReference type="GO" id="GO:0019773">
    <property type="term" value="C:proteasome core complex, alpha-subunit complex"/>
    <property type="evidence" value="ECO:0007669"/>
    <property type="project" value="UniProtKB-UniRule"/>
</dbReference>
<comment type="caution">
    <text evidence="5">The sequence shown here is derived from an EMBL/GenBank/DDBJ whole genome shotgun (WGS) entry which is preliminary data.</text>
</comment>
<dbReference type="STRING" id="478820.A0A196SMR8"/>
<dbReference type="PROSITE" id="PS00388">
    <property type="entry name" value="PROTEASOME_ALPHA_1"/>
    <property type="match status" value="1"/>
</dbReference>
<proteinExistence type="inferred from homology"/>
<dbReference type="InterPro" id="IPR000426">
    <property type="entry name" value="Proteasome_asu_N"/>
</dbReference>
<dbReference type="GO" id="GO:0005737">
    <property type="term" value="C:cytoplasm"/>
    <property type="evidence" value="ECO:0007669"/>
    <property type="project" value="UniProtKB-SubCell"/>
</dbReference>
<reference evidence="5 6" key="1">
    <citation type="submission" date="2016-05" db="EMBL/GenBank/DDBJ databases">
        <title>Nuclear genome of Blastocystis sp. subtype 1 NandII.</title>
        <authorList>
            <person name="Gentekaki E."/>
            <person name="Curtis B."/>
            <person name="Stairs C."/>
            <person name="Eme L."/>
            <person name="Herman E."/>
            <person name="Klimes V."/>
            <person name="Arias M.C."/>
            <person name="Elias M."/>
            <person name="Hilliou F."/>
            <person name="Klute M."/>
            <person name="Malik S.-B."/>
            <person name="Pightling A."/>
            <person name="Rachubinski R."/>
            <person name="Salas D."/>
            <person name="Schlacht A."/>
            <person name="Suga H."/>
            <person name="Archibald J."/>
            <person name="Ball S.G."/>
            <person name="Clark G."/>
            <person name="Dacks J."/>
            <person name="Van Der Giezen M."/>
            <person name="Tsaousis A."/>
            <person name="Roger A."/>
        </authorList>
    </citation>
    <scope>NUCLEOTIDE SEQUENCE [LARGE SCALE GENOMIC DNA]</scope>
    <source>
        <strain evidence="6">ATCC 50177 / NandII</strain>
    </source>
</reference>
<comment type="similarity">
    <text evidence="2 3">Belongs to the peptidase T1A family.</text>
</comment>
<evidence type="ECO:0000256" key="1">
    <source>
        <dbReference type="ARBA" id="ARBA00022942"/>
    </source>
</evidence>
<sequence>MDRRSSGYDRNITVFSPEGRLYQIEYAFNAVKSFGQLAVGMKGNNITVAISQKKVTDNSIDIASVTNLYRITDHIGCVITGLQADCVTQVDRAREKAINYKAKYGYDIPISVLATKVADKCQLYTQRAEMRVLGCIMILFGVDDEDGCKVYRIDPAGNCWSYKGAAAGPKSQEAINYLEKKVGKEPLLDDNDEVIKLALQVFQNVLSTDVAPKDIEVGVVAKGGVYTVLDNETVDNYLTSINERD</sequence>
<dbReference type="EMBL" id="LXWW01000025">
    <property type="protein sequence ID" value="OAO17556.1"/>
    <property type="molecule type" value="Genomic_DNA"/>
</dbReference>
<dbReference type="SUPFAM" id="SSF56235">
    <property type="entry name" value="N-terminal nucleophile aminohydrolases (Ntn hydrolases)"/>
    <property type="match status" value="1"/>
</dbReference>
<evidence type="ECO:0000313" key="5">
    <source>
        <dbReference type="EMBL" id="OAO17556.1"/>
    </source>
</evidence>
<dbReference type="InterPro" id="IPR029055">
    <property type="entry name" value="Ntn_hydrolases_N"/>
</dbReference>
<dbReference type="PANTHER" id="PTHR11599">
    <property type="entry name" value="PROTEASOME SUBUNIT ALPHA/BETA"/>
    <property type="match status" value="1"/>
</dbReference>
<dbReference type="InterPro" id="IPR001353">
    <property type="entry name" value="Proteasome_sua/b"/>
</dbReference>
<comment type="subcellular location">
    <subcellularLocation>
        <location evidence="3">Cytoplasm</location>
    </subcellularLocation>
    <subcellularLocation>
        <location evidence="3">Nucleus</location>
    </subcellularLocation>
</comment>
<comment type="subunit">
    <text evidence="3">The 26S proteasome consists of a 20S proteasome core and two 19S regulatory subunits.</text>
</comment>
<dbReference type="PROSITE" id="PS51475">
    <property type="entry name" value="PROTEASOME_ALPHA_2"/>
    <property type="match status" value="1"/>
</dbReference>
<dbReference type="Pfam" id="PF00227">
    <property type="entry name" value="Proteasome"/>
    <property type="match status" value="1"/>
</dbReference>
<keyword evidence="6" id="KW-1185">Reference proteome</keyword>
<evidence type="ECO:0000259" key="4">
    <source>
        <dbReference type="PROSITE" id="PS00388"/>
    </source>
</evidence>
<gene>
    <name evidence="5" type="ORF">AV274_0695</name>
</gene>
<evidence type="ECO:0000256" key="3">
    <source>
        <dbReference type="RuleBase" id="RU000551"/>
    </source>
</evidence>